<evidence type="ECO:0000313" key="1">
    <source>
        <dbReference type="EMBL" id="GCB30017.1"/>
    </source>
</evidence>
<sequence length="137" mass="15294">MAVIEELIRQEDNGTISFGNHLMDEKKKVLDFEVSGDLYKIKTFKEITKLEKNGKMLLETVPGATVHNFTVNERGAEFTVEGLEDTQITMELEPDTEYKILIDDVNVGKMKTNLAGKVTFSVELGKDTPSVAIEKIG</sequence>
<name>A0A401LEL4_9FIRM</name>
<accession>A0A401LEL4</accession>
<dbReference type="Proteomes" id="UP000287361">
    <property type="component" value="Unassembled WGS sequence"/>
</dbReference>
<proteinExistence type="predicted"/>
<gene>
    <name evidence="1" type="ORF">KGMB03357_16780</name>
</gene>
<dbReference type="OrthoDB" id="1923633at2"/>
<organism evidence="1 2">
    <name type="scientific">Anaerotignum faecicola</name>
    <dbReference type="NCBI Taxonomy" id="2358141"/>
    <lineage>
        <taxon>Bacteria</taxon>
        <taxon>Bacillati</taxon>
        <taxon>Bacillota</taxon>
        <taxon>Clostridia</taxon>
        <taxon>Lachnospirales</taxon>
        <taxon>Anaerotignaceae</taxon>
        <taxon>Anaerotignum</taxon>
    </lineage>
</organism>
<comment type="caution">
    <text evidence="1">The sequence shown here is derived from an EMBL/GenBank/DDBJ whole genome shotgun (WGS) entry which is preliminary data.</text>
</comment>
<protein>
    <recommendedName>
        <fullName evidence="3">Endosialidase</fullName>
    </recommendedName>
</protein>
<dbReference type="GeneID" id="86194669"/>
<dbReference type="EMBL" id="BHVZ01000004">
    <property type="protein sequence ID" value="GCB30017.1"/>
    <property type="molecule type" value="Genomic_DNA"/>
</dbReference>
<keyword evidence="2" id="KW-1185">Reference proteome</keyword>
<reference evidence="1 2" key="1">
    <citation type="submission" date="2018-10" db="EMBL/GenBank/DDBJ databases">
        <title>Draft Genome Sequence of Anaerotignum sp. KCTC 15736.</title>
        <authorList>
            <person name="Choi S.H."/>
            <person name="Kim J.S."/>
            <person name="Kang S.W."/>
            <person name="Lee J.S."/>
            <person name="Park S.H."/>
        </authorList>
    </citation>
    <scope>NUCLEOTIDE SEQUENCE [LARGE SCALE GENOMIC DNA]</scope>
    <source>
        <strain evidence="1 2">KCTC 15736</strain>
    </source>
</reference>
<dbReference type="RefSeq" id="WP_016408134.1">
    <property type="nucleotide sequence ID" value="NZ_DAWBID010000014.1"/>
</dbReference>
<evidence type="ECO:0008006" key="3">
    <source>
        <dbReference type="Google" id="ProtNLM"/>
    </source>
</evidence>
<dbReference type="AlphaFoldDB" id="A0A401LEL4"/>
<evidence type="ECO:0000313" key="2">
    <source>
        <dbReference type="Proteomes" id="UP000287361"/>
    </source>
</evidence>